<keyword evidence="3" id="KW-0862">Zinc</keyword>
<comment type="caution">
    <text evidence="6">The sequence shown here is derived from an EMBL/GenBank/DDBJ whole genome shotgun (WGS) entry which is preliminary data.</text>
</comment>
<protein>
    <recommendedName>
        <fullName evidence="5">Phorbol-ester/DAG-type domain-containing protein</fullName>
    </recommendedName>
</protein>
<dbReference type="InterPro" id="IPR011011">
    <property type="entry name" value="Znf_FYVE_PHD"/>
</dbReference>
<dbReference type="EMBL" id="JASMQC010000024">
    <property type="protein sequence ID" value="KAK1935003.1"/>
    <property type="molecule type" value="Genomic_DNA"/>
</dbReference>
<evidence type="ECO:0000259" key="5">
    <source>
        <dbReference type="PROSITE" id="PS50081"/>
    </source>
</evidence>
<sequence>MTQVDVDAAAPLIMTSMTTEAPKNKETKATAKKDAKTKEKPKTKAKSKPPTNTLDRWFKPASGVAKDKKPTEKTKEAKSTSVSKSEDKPVVKKKSKPVGASRNFVQRYIHINDECRVCECAKTEEASRCELRCSTCSMTVHKKCYAVKGELPEGDWNCRHCQFIYDETAWEDISSLIGVESPEGVTFPTCKPLDGTQILHKLQTDSDFAAVFMFLQRFRRLGLNLSNVVTTLEVKCF</sequence>
<reference evidence="6" key="1">
    <citation type="submission" date="2023-08" db="EMBL/GenBank/DDBJ databases">
        <title>Reference Genome Resource for the Citrus Pathogen Phytophthora citrophthora.</title>
        <authorList>
            <person name="Moller H."/>
            <person name="Coetzee B."/>
            <person name="Rose L.J."/>
            <person name="Van Niekerk J.M."/>
        </authorList>
    </citation>
    <scope>NUCLEOTIDE SEQUENCE</scope>
    <source>
        <strain evidence="6">STE-U-9442</strain>
    </source>
</reference>
<dbReference type="GO" id="GO:0036205">
    <property type="term" value="P:histone catabolic process"/>
    <property type="evidence" value="ECO:0007669"/>
    <property type="project" value="TreeGrafter"/>
</dbReference>
<keyword evidence="7" id="KW-1185">Reference proteome</keyword>
<dbReference type="Proteomes" id="UP001259832">
    <property type="component" value="Unassembled WGS sequence"/>
</dbReference>
<dbReference type="InterPro" id="IPR019786">
    <property type="entry name" value="Zinc_finger_PHD-type_CS"/>
</dbReference>
<feature type="compositionally biased region" description="Basic and acidic residues" evidence="4">
    <location>
        <begin position="22"/>
        <end position="42"/>
    </location>
</feature>
<dbReference type="AlphaFoldDB" id="A0AAD9LFT2"/>
<evidence type="ECO:0000256" key="2">
    <source>
        <dbReference type="ARBA" id="ARBA00022771"/>
    </source>
</evidence>
<feature type="region of interest" description="Disordered" evidence="4">
    <location>
        <begin position="1"/>
        <end position="96"/>
    </location>
</feature>
<dbReference type="GO" id="GO:0004842">
    <property type="term" value="F:ubiquitin-protein transferase activity"/>
    <property type="evidence" value="ECO:0007669"/>
    <property type="project" value="TreeGrafter"/>
</dbReference>
<dbReference type="SUPFAM" id="SSF57903">
    <property type="entry name" value="FYVE/PHD zinc finger"/>
    <property type="match status" value="1"/>
</dbReference>
<keyword evidence="1" id="KW-0479">Metal-binding</keyword>
<accession>A0AAD9LFT2</accession>
<dbReference type="GO" id="GO:0008270">
    <property type="term" value="F:zinc ion binding"/>
    <property type="evidence" value="ECO:0007669"/>
    <property type="project" value="UniProtKB-KW"/>
</dbReference>
<evidence type="ECO:0000256" key="4">
    <source>
        <dbReference type="SAM" id="MobiDB-lite"/>
    </source>
</evidence>
<dbReference type="InterPro" id="IPR013083">
    <property type="entry name" value="Znf_RING/FYVE/PHD"/>
</dbReference>
<dbReference type="GO" id="GO:0048189">
    <property type="term" value="C:Lid2 complex"/>
    <property type="evidence" value="ECO:0007669"/>
    <property type="project" value="TreeGrafter"/>
</dbReference>
<dbReference type="Pfam" id="PF13831">
    <property type="entry name" value="PHD_2"/>
    <property type="match status" value="1"/>
</dbReference>
<dbReference type="Gene3D" id="3.30.40.10">
    <property type="entry name" value="Zinc/RING finger domain, C3HC4 (zinc finger)"/>
    <property type="match status" value="1"/>
</dbReference>
<evidence type="ECO:0000256" key="1">
    <source>
        <dbReference type="ARBA" id="ARBA00022723"/>
    </source>
</evidence>
<proteinExistence type="predicted"/>
<feature type="compositionally biased region" description="Basic and acidic residues" evidence="4">
    <location>
        <begin position="65"/>
        <end position="90"/>
    </location>
</feature>
<dbReference type="PROSITE" id="PS01359">
    <property type="entry name" value="ZF_PHD_1"/>
    <property type="match status" value="1"/>
</dbReference>
<dbReference type="PROSITE" id="PS50081">
    <property type="entry name" value="ZF_DAG_PE_2"/>
    <property type="match status" value="1"/>
</dbReference>
<evidence type="ECO:0000256" key="3">
    <source>
        <dbReference type="ARBA" id="ARBA00022833"/>
    </source>
</evidence>
<dbReference type="InterPro" id="IPR019787">
    <property type="entry name" value="Znf_PHD-finger"/>
</dbReference>
<evidence type="ECO:0000313" key="6">
    <source>
        <dbReference type="EMBL" id="KAK1935003.1"/>
    </source>
</evidence>
<dbReference type="PANTHER" id="PTHR47672:SF1">
    <property type="entry name" value="E3 UBIQUITIN-PROTEIN LIGASE SNT2"/>
    <property type="match status" value="1"/>
</dbReference>
<evidence type="ECO:0000313" key="7">
    <source>
        <dbReference type="Proteomes" id="UP001259832"/>
    </source>
</evidence>
<dbReference type="InterPro" id="IPR002219">
    <property type="entry name" value="PKC_DAG/PE"/>
</dbReference>
<dbReference type="PANTHER" id="PTHR47672">
    <property type="entry name" value="E3 UBIQUITIN-PROTEIN LIGASE SNT2"/>
    <property type="match status" value="1"/>
</dbReference>
<keyword evidence="2" id="KW-0863">Zinc-finger</keyword>
<name>A0AAD9LFT2_9STRA</name>
<gene>
    <name evidence="6" type="ORF">P3T76_010769</name>
</gene>
<dbReference type="InterPro" id="IPR029617">
    <property type="entry name" value="Snt2"/>
</dbReference>
<feature type="domain" description="Phorbol-ester/DAG-type" evidence="5">
    <location>
        <begin position="101"/>
        <end position="158"/>
    </location>
</feature>
<organism evidence="6 7">
    <name type="scientific">Phytophthora citrophthora</name>
    <dbReference type="NCBI Taxonomy" id="4793"/>
    <lineage>
        <taxon>Eukaryota</taxon>
        <taxon>Sar</taxon>
        <taxon>Stramenopiles</taxon>
        <taxon>Oomycota</taxon>
        <taxon>Peronosporomycetes</taxon>
        <taxon>Peronosporales</taxon>
        <taxon>Peronosporaceae</taxon>
        <taxon>Phytophthora</taxon>
    </lineage>
</organism>